<reference evidence="1" key="1">
    <citation type="journal article" date="2023" name="Plant J.">
        <title>Genome sequences and population genomics provide insights into the demographic history, inbreeding, and mutation load of two 'living fossil' tree species of Dipteronia.</title>
        <authorList>
            <person name="Feng Y."/>
            <person name="Comes H.P."/>
            <person name="Chen J."/>
            <person name="Zhu S."/>
            <person name="Lu R."/>
            <person name="Zhang X."/>
            <person name="Li P."/>
            <person name="Qiu J."/>
            <person name="Olsen K.M."/>
            <person name="Qiu Y."/>
        </authorList>
    </citation>
    <scope>NUCLEOTIDE SEQUENCE</scope>
    <source>
        <strain evidence="1">KIB01</strain>
    </source>
</reference>
<protein>
    <submittedName>
        <fullName evidence="1">Uncharacterized protein</fullName>
    </submittedName>
</protein>
<dbReference type="AlphaFoldDB" id="A0AAD9TKW7"/>
<name>A0AAD9TKW7_9ROSI</name>
<evidence type="ECO:0000313" key="2">
    <source>
        <dbReference type="Proteomes" id="UP001280121"/>
    </source>
</evidence>
<feature type="non-terminal residue" evidence="1">
    <location>
        <position position="1"/>
    </location>
</feature>
<accession>A0AAD9TKW7</accession>
<comment type="caution">
    <text evidence="1">The sequence shown here is derived from an EMBL/GenBank/DDBJ whole genome shotgun (WGS) entry which is preliminary data.</text>
</comment>
<dbReference type="EMBL" id="JANJYI010000008">
    <property type="protein sequence ID" value="KAK2637708.1"/>
    <property type="molecule type" value="Genomic_DNA"/>
</dbReference>
<gene>
    <name evidence="1" type="ORF">Ddye_025503</name>
</gene>
<keyword evidence="2" id="KW-1185">Reference proteome</keyword>
<proteinExistence type="predicted"/>
<dbReference type="Proteomes" id="UP001280121">
    <property type="component" value="Unassembled WGS sequence"/>
</dbReference>
<evidence type="ECO:0000313" key="1">
    <source>
        <dbReference type="EMBL" id="KAK2637708.1"/>
    </source>
</evidence>
<sequence>MGMIFIRKLKWISEYNLTGFVVDYSHWCSSKSHNCLNKEVKDFINDLYKTRKFQGLKYTYWKYQIIEKYMDFVVKHNVKFILENLDLPNLEPKEMVDKFVAVRLLQ</sequence>
<organism evidence="1 2">
    <name type="scientific">Dipteronia dyeriana</name>
    <dbReference type="NCBI Taxonomy" id="168575"/>
    <lineage>
        <taxon>Eukaryota</taxon>
        <taxon>Viridiplantae</taxon>
        <taxon>Streptophyta</taxon>
        <taxon>Embryophyta</taxon>
        <taxon>Tracheophyta</taxon>
        <taxon>Spermatophyta</taxon>
        <taxon>Magnoliopsida</taxon>
        <taxon>eudicotyledons</taxon>
        <taxon>Gunneridae</taxon>
        <taxon>Pentapetalae</taxon>
        <taxon>rosids</taxon>
        <taxon>malvids</taxon>
        <taxon>Sapindales</taxon>
        <taxon>Sapindaceae</taxon>
        <taxon>Hippocastanoideae</taxon>
        <taxon>Acereae</taxon>
        <taxon>Dipteronia</taxon>
    </lineage>
</organism>